<evidence type="ECO:0000259" key="1">
    <source>
        <dbReference type="Pfam" id="PF13021"/>
    </source>
</evidence>
<sequence>MYLKVSRLYDAKDKSEFWNVAVIKLRVDRINYHQILKAISVVDFPPRQPRIDNRGFLSNKQVFFLNINLRIIYHMYDDRGLDIVASNKETLLPLYKDFNNWILESNRTQIDNNLMKEIDFGLPKI</sequence>
<dbReference type="InterPro" id="IPR024976">
    <property type="entry name" value="DUF3885"/>
</dbReference>
<proteinExistence type="predicted"/>
<name>A0ABP8FD83_9BACT</name>
<protein>
    <recommendedName>
        <fullName evidence="1">DUF3885 domain-containing protein</fullName>
    </recommendedName>
</protein>
<evidence type="ECO:0000313" key="3">
    <source>
        <dbReference type="Proteomes" id="UP001501844"/>
    </source>
</evidence>
<evidence type="ECO:0000313" key="2">
    <source>
        <dbReference type="EMBL" id="GAA4300691.1"/>
    </source>
</evidence>
<dbReference type="Proteomes" id="UP001501844">
    <property type="component" value="Unassembled WGS sequence"/>
</dbReference>
<accession>A0ABP8FD83</accession>
<dbReference type="EMBL" id="BAABGX010000001">
    <property type="protein sequence ID" value="GAA4300691.1"/>
    <property type="molecule type" value="Genomic_DNA"/>
</dbReference>
<keyword evidence="3" id="KW-1185">Reference proteome</keyword>
<feature type="domain" description="DUF3885" evidence="1">
    <location>
        <begin position="10"/>
        <end position="105"/>
    </location>
</feature>
<gene>
    <name evidence="2" type="ORF">GCM10023183_11110</name>
</gene>
<organism evidence="2 3">
    <name type="scientific">Nibribacter koreensis</name>
    <dbReference type="NCBI Taxonomy" id="1084519"/>
    <lineage>
        <taxon>Bacteria</taxon>
        <taxon>Pseudomonadati</taxon>
        <taxon>Bacteroidota</taxon>
        <taxon>Cytophagia</taxon>
        <taxon>Cytophagales</taxon>
        <taxon>Hymenobacteraceae</taxon>
        <taxon>Nibribacter</taxon>
    </lineage>
</organism>
<comment type="caution">
    <text evidence="2">The sequence shown here is derived from an EMBL/GenBank/DDBJ whole genome shotgun (WGS) entry which is preliminary data.</text>
</comment>
<reference evidence="3" key="1">
    <citation type="journal article" date="2019" name="Int. J. Syst. Evol. Microbiol.">
        <title>The Global Catalogue of Microorganisms (GCM) 10K type strain sequencing project: providing services to taxonomists for standard genome sequencing and annotation.</title>
        <authorList>
            <consortium name="The Broad Institute Genomics Platform"/>
            <consortium name="The Broad Institute Genome Sequencing Center for Infectious Disease"/>
            <person name="Wu L."/>
            <person name="Ma J."/>
        </authorList>
    </citation>
    <scope>NUCLEOTIDE SEQUENCE [LARGE SCALE GENOMIC DNA]</scope>
    <source>
        <strain evidence="3">JCM 17917</strain>
    </source>
</reference>
<dbReference type="Pfam" id="PF13021">
    <property type="entry name" value="DUF3885"/>
    <property type="match status" value="1"/>
</dbReference>